<dbReference type="InterPro" id="IPR003488">
    <property type="entry name" value="DprA"/>
</dbReference>
<evidence type="ECO:0000313" key="5">
    <source>
        <dbReference type="Proteomes" id="UP001597322"/>
    </source>
</evidence>
<name>A0ABW4M6X9_9HYPH</name>
<dbReference type="PANTHER" id="PTHR43022">
    <property type="entry name" value="PROTEIN SMF"/>
    <property type="match status" value="1"/>
</dbReference>
<dbReference type="Proteomes" id="UP001597322">
    <property type="component" value="Unassembled WGS sequence"/>
</dbReference>
<evidence type="ECO:0000259" key="2">
    <source>
        <dbReference type="Pfam" id="PF02481"/>
    </source>
</evidence>
<comment type="similarity">
    <text evidence="1">Belongs to the DprA/Smf family.</text>
</comment>
<gene>
    <name evidence="4" type="primary">dprA</name>
    <name evidence="4" type="ORF">ACFSE1_15900</name>
</gene>
<dbReference type="Gene3D" id="1.10.10.10">
    <property type="entry name" value="Winged helix-like DNA-binding domain superfamily/Winged helix DNA-binding domain"/>
    <property type="match status" value="1"/>
</dbReference>
<dbReference type="InterPro" id="IPR057666">
    <property type="entry name" value="DrpA_SLOG"/>
</dbReference>
<dbReference type="Gene3D" id="3.40.50.450">
    <property type="match status" value="1"/>
</dbReference>
<accession>A0ABW4M6X9</accession>
<evidence type="ECO:0000256" key="1">
    <source>
        <dbReference type="ARBA" id="ARBA00006525"/>
    </source>
</evidence>
<dbReference type="SUPFAM" id="SSF102405">
    <property type="entry name" value="MCP/YpsA-like"/>
    <property type="match status" value="1"/>
</dbReference>
<dbReference type="InterPro" id="IPR036388">
    <property type="entry name" value="WH-like_DNA-bd_sf"/>
</dbReference>
<feature type="domain" description="Smf/DprA SLOG" evidence="2">
    <location>
        <begin position="87"/>
        <end position="294"/>
    </location>
</feature>
<dbReference type="Pfam" id="PF17782">
    <property type="entry name" value="WHD_DprA"/>
    <property type="match status" value="1"/>
</dbReference>
<dbReference type="Pfam" id="PF02481">
    <property type="entry name" value="DNA_processg_A"/>
    <property type="match status" value="1"/>
</dbReference>
<organism evidence="4 5">
    <name type="scientific">Rhizobium helianthi</name>
    <dbReference type="NCBI Taxonomy" id="1132695"/>
    <lineage>
        <taxon>Bacteria</taxon>
        <taxon>Pseudomonadati</taxon>
        <taxon>Pseudomonadota</taxon>
        <taxon>Alphaproteobacteria</taxon>
        <taxon>Hyphomicrobiales</taxon>
        <taxon>Rhizobiaceae</taxon>
        <taxon>Rhizobium/Agrobacterium group</taxon>
        <taxon>Rhizobium</taxon>
    </lineage>
</organism>
<dbReference type="PANTHER" id="PTHR43022:SF1">
    <property type="entry name" value="PROTEIN SMF"/>
    <property type="match status" value="1"/>
</dbReference>
<dbReference type="InterPro" id="IPR041614">
    <property type="entry name" value="DprA_WH"/>
</dbReference>
<comment type="caution">
    <text evidence="4">The sequence shown here is derived from an EMBL/GenBank/DDBJ whole genome shotgun (WGS) entry which is preliminary data.</text>
</comment>
<dbReference type="EMBL" id="JBHUEQ010000027">
    <property type="protein sequence ID" value="MFD1746959.1"/>
    <property type="molecule type" value="Genomic_DNA"/>
</dbReference>
<proteinExistence type="inferred from homology"/>
<dbReference type="RefSeq" id="WP_377403370.1">
    <property type="nucleotide sequence ID" value="NZ_JBHUEQ010000027.1"/>
</dbReference>
<feature type="domain" description="DprA winged helix" evidence="3">
    <location>
        <begin position="321"/>
        <end position="375"/>
    </location>
</feature>
<protein>
    <submittedName>
        <fullName evidence="4">DNA-processing protein DprA</fullName>
    </submittedName>
</protein>
<reference evidence="5" key="1">
    <citation type="journal article" date="2019" name="Int. J. Syst. Evol. Microbiol.">
        <title>The Global Catalogue of Microorganisms (GCM) 10K type strain sequencing project: providing services to taxonomists for standard genome sequencing and annotation.</title>
        <authorList>
            <consortium name="The Broad Institute Genomics Platform"/>
            <consortium name="The Broad Institute Genome Sequencing Center for Infectious Disease"/>
            <person name="Wu L."/>
            <person name="Ma J."/>
        </authorList>
    </citation>
    <scope>NUCLEOTIDE SEQUENCE [LARGE SCALE GENOMIC DNA]</scope>
    <source>
        <strain evidence="5">CG52</strain>
    </source>
</reference>
<evidence type="ECO:0000313" key="4">
    <source>
        <dbReference type="EMBL" id="MFD1746959.1"/>
    </source>
</evidence>
<evidence type="ECO:0000259" key="3">
    <source>
        <dbReference type="Pfam" id="PF17782"/>
    </source>
</evidence>
<dbReference type="Pfam" id="PF21102">
    <property type="entry name" value="DprA_N"/>
    <property type="match status" value="1"/>
</dbReference>
<keyword evidence="5" id="KW-1185">Reference proteome</keyword>
<dbReference type="NCBIfam" id="TIGR00732">
    <property type="entry name" value="dprA"/>
    <property type="match status" value="1"/>
</dbReference>
<sequence>MSSGSANRRGVALTDAQRIAWLRLIRSDNVGPSTFRDLINHFGSADAALAAIPEMSRRGGASRAIRIATVEEAERELDFARRFKAKLVGIGEPEYPPALRQIDGAPPLLAMKGDFSAALRPSLGVVGSRNSSISGSKIAAMFARDCGRAGYTITSGLARGIDTAAHRASLDTGTIAVLAGGLDQPYPPENIPLLGEITGGCGLAVSEMPFGWEPRARDFPRRNRIIAGISLGVVVIEAAQRSGSLITARMAGDFGRLVFAVPGSPLDPRCHGTNDLLKNGGIVTTSSQDILEALAPISQLDLFDAPSIKEPTEEGPSPLMQPLDESDRTRIAAALGPTPVEIDDIIRHTELPASTVYLVLLELDLAGRLHRHPGGMVSISMSA</sequence>